<sequence>MSSVGALLDTPFARETFAEKLEIKTYKNKKVNTNDILIRRFAMKHSGFVACPVRNALFVFLVYCSMGNTRGV</sequence>
<accession>A0ABQ9I5R5</accession>
<evidence type="ECO:0000313" key="2">
    <source>
        <dbReference type="Proteomes" id="UP001159363"/>
    </source>
</evidence>
<dbReference type="Proteomes" id="UP001159363">
    <property type="component" value="Chromosome 2"/>
</dbReference>
<reference evidence="1 2" key="1">
    <citation type="submission" date="2023-02" db="EMBL/GenBank/DDBJ databases">
        <title>LHISI_Scaffold_Assembly.</title>
        <authorList>
            <person name="Stuart O.P."/>
            <person name="Cleave R."/>
            <person name="Magrath M.J.L."/>
            <person name="Mikheyev A.S."/>
        </authorList>
    </citation>
    <scope>NUCLEOTIDE SEQUENCE [LARGE SCALE GENOMIC DNA]</scope>
    <source>
        <strain evidence="1">Daus_M_001</strain>
        <tissue evidence="1">Leg muscle</tissue>
    </source>
</reference>
<proteinExistence type="predicted"/>
<protein>
    <submittedName>
        <fullName evidence="1">Uncharacterized protein</fullName>
    </submittedName>
</protein>
<name>A0ABQ9I5R5_9NEOP</name>
<dbReference type="EMBL" id="JARBHB010000002">
    <property type="protein sequence ID" value="KAJ8891986.1"/>
    <property type="molecule type" value="Genomic_DNA"/>
</dbReference>
<keyword evidence="2" id="KW-1185">Reference proteome</keyword>
<comment type="caution">
    <text evidence="1">The sequence shown here is derived from an EMBL/GenBank/DDBJ whole genome shotgun (WGS) entry which is preliminary data.</text>
</comment>
<evidence type="ECO:0000313" key="1">
    <source>
        <dbReference type="EMBL" id="KAJ8891986.1"/>
    </source>
</evidence>
<gene>
    <name evidence="1" type="ORF">PR048_004551</name>
</gene>
<organism evidence="1 2">
    <name type="scientific">Dryococelus australis</name>
    <dbReference type="NCBI Taxonomy" id="614101"/>
    <lineage>
        <taxon>Eukaryota</taxon>
        <taxon>Metazoa</taxon>
        <taxon>Ecdysozoa</taxon>
        <taxon>Arthropoda</taxon>
        <taxon>Hexapoda</taxon>
        <taxon>Insecta</taxon>
        <taxon>Pterygota</taxon>
        <taxon>Neoptera</taxon>
        <taxon>Polyneoptera</taxon>
        <taxon>Phasmatodea</taxon>
        <taxon>Verophasmatodea</taxon>
        <taxon>Anareolatae</taxon>
        <taxon>Phasmatidae</taxon>
        <taxon>Eurycanthinae</taxon>
        <taxon>Dryococelus</taxon>
    </lineage>
</organism>